<feature type="compositionally biased region" description="Polar residues" evidence="2">
    <location>
        <begin position="202"/>
        <end position="214"/>
    </location>
</feature>
<dbReference type="InterPro" id="IPR018466">
    <property type="entry name" value="Kre9/Knh1-like_N"/>
</dbReference>
<feature type="signal peptide" evidence="3">
    <location>
        <begin position="1"/>
        <end position="20"/>
    </location>
</feature>
<accession>A0A8H7VJJ4</accession>
<feature type="region of interest" description="Disordered" evidence="2">
    <location>
        <begin position="125"/>
        <end position="184"/>
    </location>
</feature>
<evidence type="ECO:0000313" key="6">
    <source>
        <dbReference type="Proteomes" id="UP000646827"/>
    </source>
</evidence>
<comment type="caution">
    <text evidence="5">The sequence shown here is derived from an EMBL/GenBank/DDBJ whole genome shotgun (WGS) entry which is preliminary data.</text>
</comment>
<dbReference type="Pfam" id="PF10342">
    <property type="entry name" value="Kre9_KNH"/>
    <property type="match status" value="1"/>
</dbReference>
<feature type="compositionally biased region" description="Low complexity" evidence="2">
    <location>
        <begin position="127"/>
        <end position="149"/>
    </location>
</feature>
<dbReference type="InterPro" id="IPR052982">
    <property type="entry name" value="SRP1/TIP1-like"/>
</dbReference>
<dbReference type="OrthoDB" id="2278575at2759"/>
<protein>
    <recommendedName>
        <fullName evidence="4">Yeast cell wall synthesis Kre9/Knh1-like N-terminal domain-containing protein</fullName>
    </recommendedName>
</protein>
<dbReference type="PANTHER" id="PTHR40633:SF1">
    <property type="entry name" value="GPI ANCHORED SERINE-THREONINE RICH PROTEIN (AFU_ORTHOLOGUE AFUA_1G03630)"/>
    <property type="match status" value="1"/>
</dbReference>
<evidence type="ECO:0000256" key="2">
    <source>
        <dbReference type="SAM" id="MobiDB-lite"/>
    </source>
</evidence>
<keyword evidence="6" id="KW-1185">Reference proteome</keyword>
<organism evidence="5 6">
    <name type="scientific">Circinella minor</name>
    <dbReference type="NCBI Taxonomy" id="1195481"/>
    <lineage>
        <taxon>Eukaryota</taxon>
        <taxon>Fungi</taxon>
        <taxon>Fungi incertae sedis</taxon>
        <taxon>Mucoromycota</taxon>
        <taxon>Mucoromycotina</taxon>
        <taxon>Mucoromycetes</taxon>
        <taxon>Mucorales</taxon>
        <taxon>Lichtheimiaceae</taxon>
        <taxon>Circinella</taxon>
    </lineage>
</organism>
<keyword evidence="1 3" id="KW-0732">Signal</keyword>
<evidence type="ECO:0000259" key="4">
    <source>
        <dbReference type="Pfam" id="PF10342"/>
    </source>
</evidence>
<sequence>MLKAFIITFLSFVLFQLAQAASVTILSPKTNDEFKAGETVEIKWKLAEDASVDKVMIALASGPAQALLIDEVIENSVDAKSGIYKWKIPENIKPNPKYVLEMGPHSADIGFAGYFSIVKGTPNQSGSASASASASASHKKPVPSASASKSVHHHEKVKPTATLPSSVIKTVPTPTPSSGGKHNDKPVRVMCVAYPDEDDKMTTTCRPMPVSSTVKPKVHGTHKRQEKPSTTSPVAAITPKPIKNEQ</sequence>
<evidence type="ECO:0000256" key="3">
    <source>
        <dbReference type="SAM" id="SignalP"/>
    </source>
</evidence>
<name>A0A8H7VJJ4_9FUNG</name>
<dbReference type="EMBL" id="JAEPRB010000348">
    <property type="protein sequence ID" value="KAG2216894.1"/>
    <property type="molecule type" value="Genomic_DNA"/>
</dbReference>
<dbReference type="AlphaFoldDB" id="A0A8H7VJJ4"/>
<feature type="region of interest" description="Disordered" evidence="2">
    <location>
        <begin position="202"/>
        <end position="246"/>
    </location>
</feature>
<dbReference type="PANTHER" id="PTHR40633">
    <property type="entry name" value="MATRIX PROTEIN, PUTATIVE (AFU_ORTHOLOGUE AFUA_8G05410)-RELATED"/>
    <property type="match status" value="1"/>
</dbReference>
<feature type="domain" description="Yeast cell wall synthesis Kre9/Knh1-like N-terminal" evidence="4">
    <location>
        <begin position="27"/>
        <end position="114"/>
    </location>
</feature>
<feature type="compositionally biased region" description="Basic residues" evidence="2">
    <location>
        <begin position="216"/>
        <end position="225"/>
    </location>
</feature>
<proteinExistence type="predicted"/>
<dbReference type="Proteomes" id="UP000646827">
    <property type="component" value="Unassembled WGS sequence"/>
</dbReference>
<gene>
    <name evidence="5" type="ORF">INT45_010590</name>
</gene>
<evidence type="ECO:0000256" key="1">
    <source>
        <dbReference type="ARBA" id="ARBA00022729"/>
    </source>
</evidence>
<reference evidence="5 6" key="1">
    <citation type="submission" date="2020-12" db="EMBL/GenBank/DDBJ databases">
        <title>Metabolic potential, ecology and presence of endohyphal bacteria is reflected in genomic diversity of Mucoromycotina.</title>
        <authorList>
            <person name="Muszewska A."/>
            <person name="Okrasinska A."/>
            <person name="Steczkiewicz K."/>
            <person name="Drgas O."/>
            <person name="Orlowska M."/>
            <person name="Perlinska-Lenart U."/>
            <person name="Aleksandrzak-Piekarczyk T."/>
            <person name="Szatraj K."/>
            <person name="Zielenkiewicz U."/>
            <person name="Pilsyk S."/>
            <person name="Malc E."/>
            <person name="Mieczkowski P."/>
            <person name="Kruszewska J.S."/>
            <person name="Biernat P."/>
            <person name="Pawlowska J."/>
        </authorList>
    </citation>
    <scope>NUCLEOTIDE SEQUENCE [LARGE SCALE GENOMIC DNA]</scope>
    <source>
        <strain evidence="5 6">CBS 142.35</strain>
    </source>
</reference>
<feature type="chain" id="PRO_5034898513" description="Yeast cell wall synthesis Kre9/Knh1-like N-terminal domain-containing protein" evidence="3">
    <location>
        <begin position="21"/>
        <end position="246"/>
    </location>
</feature>
<evidence type="ECO:0000313" key="5">
    <source>
        <dbReference type="EMBL" id="KAG2216894.1"/>
    </source>
</evidence>